<dbReference type="SMART" id="SM00504">
    <property type="entry name" value="Ubox"/>
    <property type="match status" value="1"/>
</dbReference>
<dbReference type="SUPFAM" id="SSF48452">
    <property type="entry name" value="TPR-like"/>
    <property type="match status" value="1"/>
</dbReference>
<keyword evidence="5" id="KW-0697">Rotamase</keyword>
<keyword evidence="4" id="KW-0833">Ubl conjugation pathway</keyword>
<reference evidence="8" key="2">
    <citation type="submission" date="2023-05" db="EMBL/GenBank/DDBJ databases">
        <authorList>
            <consortium name="Lawrence Berkeley National Laboratory"/>
            <person name="Steindorff A."/>
            <person name="Hensen N."/>
            <person name="Bonometti L."/>
            <person name="Westerberg I."/>
            <person name="Brannstrom I.O."/>
            <person name="Guillou S."/>
            <person name="Cros-Aarteil S."/>
            <person name="Calhoun S."/>
            <person name="Haridas S."/>
            <person name="Kuo A."/>
            <person name="Mondo S."/>
            <person name="Pangilinan J."/>
            <person name="Riley R."/>
            <person name="Labutti K."/>
            <person name="Andreopoulos B."/>
            <person name="Lipzen A."/>
            <person name="Chen C."/>
            <person name="Yanf M."/>
            <person name="Daum C."/>
            <person name="Ng V."/>
            <person name="Clum A."/>
            <person name="Ohm R."/>
            <person name="Martin F."/>
            <person name="Silar P."/>
            <person name="Natvig D."/>
            <person name="Lalanne C."/>
            <person name="Gautier V."/>
            <person name="Ament-Velasquez S.L."/>
            <person name="Kruys A."/>
            <person name="Hutchinson M.I."/>
            <person name="Powell A.J."/>
            <person name="Barry K."/>
            <person name="Miller A.N."/>
            <person name="Grigoriev I.V."/>
            <person name="Debuchy R."/>
            <person name="Gladieux P."/>
            <person name="Thoren M.H."/>
            <person name="Johannesson H."/>
        </authorList>
    </citation>
    <scope>NUCLEOTIDE SEQUENCE</scope>
    <source>
        <strain evidence="8">PSN309</strain>
    </source>
</reference>
<dbReference type="GO" id="GO:0000209">
    <property type="term" value="P:protein polyubiquitination"/>
    <property type="evidence" value="ECO:0007669"/>
    <property type="project" value="TreeGrafter"/>
</dbReference>
<dbReference type="GO" id="GO:0045862">
    <property type="term" value="P:positive regulation of proteolysis"/>
    <property type="evidence" value="ECO:0007669"/>
    <property type="project" value="TreeGrafter"/>
</dbReference>
<dbReference type="EMBL" id="MU864390">
    <property type="protein sequence ID" value="KAK4188277.1"/>
    <property type="molecule type" value="Genomic_DNA"/>
</dbReference>
<dbReference type="Gene3D" id="1.25.40.10">
    <property type="entry name" value="Tetratricopeptide repeat domain"/>
    <property type="match status" value="1"/>
</dbReference>
<dbReference type="Proteomes" id="UP001302126">
    <property type="component" value="Unassembled WGS sequence"/>
</dbReference>
<dbReference type="GO" id="GO:0006515">
    <property type="term" value="P:protein quality control for misfolded or incompletely synthesized proteins"/>
    <property type="evidence" value="ECO:0007669"/>
    <property type="project" value="TreeGrafter"/>
</dbReference>
<dbReference type="InterPro" id="IPR003613">
    <property type="entry name" value="Ubox_domain"/>
</dbReference>
<evidence type="ECO:0000313" key="8">
    <source>
        <dbReference type="EMBL" id="KAK4188277.1"/>
    </source>
</evidence>
<dbReference type="GO" id="GO:0043161">
    <property type="term" value="P:proteasome-mediated ubiquitin-dependent protein catabolic process"/>
    <property type="evidence" value="ECO:0007669"/>
    <property type="project" value="TreeGrafter"/>
</dbReference>
<dbReference type="GO" id="GO:0061630">
    <property type="term" value="F:ubiquitin protein ligase activity"/>
    <property type="evidence" value="ECO:0007669"/>
    <property type="project" value="UniProtKB-EC"/>
</dbReference>
<sequence length="272" mass="31767">MTDAAKRFREEGNRRFQKGDYNMAESLYSQAIIADPKNHVLYTNRAMARLKTNQWENVVADCRTCLGLDPDNMKARYYLSQAQYALQDYDDALKHALEGHALCVKNGDKSMQNLTDQVLKCKKARWDQREKKRKREASDLEREVIRLLEQERDTELAEYTDEGTRKEISDEWEQKIGSMRAVFDKANPQKEPPRPDPPAWAIDDISFNFMVDPVITKTGKSYERSSIESYLRRVPLDPLTREPLFITDLRPNIDLKKACEDYLEENGWAVDY</sequence>
<name>A0AAN6WY78_9PEZI</name>
<gene>
    <name evidence="8" type="ORF">QBC35DRAFT_496724</name>
</gene>
<dbReference type="PANTHER" id="PTHR46803:SF2">
    <property type="entry name" value="E3 UBIQUITIN-PROTEIN LIGASE CHIP"/>
    <property type="match status" value="1"/>
</dbReference>
<dbReference type="GO" id="GO:0071218">
    <property type="term" value="P:cellular response to misfolded protein"/>
    <property type="evidence" value="ECO:0007669"/>
    <property type="project" value="TreeGrafter"/>
</dbReference>
<evidence type="ECO:0000256" key="2">
    <source>
        <dbReference type="ARBA" id="ARBA00022679"/>
    </source>
</evidence>
<dbReference type="SUPFAM" id="SSF57850">
    <property type="entry name" value="RING/U-box"/>
    <property type="match status" value="1"/>
</dbReference>
<dbReference type="InterPro" id="IPR013083">
    <property type="entry name" value="Znf_RING/FYVE/PHD"/>
</dbReference>
<comment type="caution">
    <text evidence="8">The sequence shown here is derived from an EMBL/GenBank/DDBJ whole genome shotgun (WGS) entry which is preliminary data.</text>
</comment>
<keyword evidence="6" id="KW-0802">TPR repeat</keyword>
<evidence type="ECO:0000256" key="6">
    <source>
        <dbReference type="PROSITE-ProRule" id="PRU00339"/>
    </source>
</evidence>
<proteinExistence type="predicted"/>
<keyword evidence="5" id="KW-0413">Isomerase</keyword>
<dbReference type="GO" id="GO:0005737">
    <property type="term" value="C:cytoplasm"/>
    <property type="evidence" value="ECO:0007669"/>
    <property type="project" value="TreeGrafter"/>
</dbReference>
<dbReference type="InterPro" id="IPR019734">
    <property type="entry name" value="TPR_rpt"/>
</dbReference>
<dbReference type="GO" id="GO:0003755">
    <property type="term" value="F:peptidyl-prolyl cis-trans isomerase activity"/>
    <property type="evidence" value="ECO:0007669"/>
    <property type="project" value="UniProtKB-KW"/>
</dbReference>
<comment type="catalytic activity">
    <reaction evidence="1">
        <text>S-ubiquitinyl-[E2 ubiquitin-conjugating enzyme]-L-cysteine + [acceptor protein]-L-lysine = [E2 ubiquitin-conjugating enzyme]-L-cysteine + N(6)-ubiquitinyl-[acceptor protein]-L-lysine.</text>
        <dbReference type="EC" id="2.3.2.27"/>
    </reaction>
</comment>
<keyword evidence="9" id="KW-1185">Reference proteome</keyword>
<dbReference type="GO" id="GO:0051087">
    <property type="term" value="F:protein-folding chaperone binding"/>
    <property type="evidence" value="ECO:0007669"/>
    <property type="project" value="TreeGrafter"/>
</dbReference>
<keyword evidence="2" id="KW-0808">Transferase</keyword>
<accession>A0AAN6WY78</accession>
<evidence type="ECO:0000256" key="3">
    <source>
        <dbReference type="ARBA" id="ARBA00022737"/>
    </source>
</evidence>
<dbReference type="SMART" id="SM00028">
    <property type="entry name" value="TPR"/>
    <property type="match status" value="3"/>
</dbReference>
<dbReference type="Pfam" id="PF04564">
    <property type="entry name" value="U-box"/>
    <property type="match status" value="1"/>
</dbReference>
<evidence type="ECO:0000256" key="1">
    <source>
        <dbReference type="ARBA" id="ARBA00000900"/>
    </source>
</evidence>
<evidence type="ECO:0000256" key="5">
    <source>
        <dbReference type="ARBA" id="ARBA00023110"/>
    </source>
</evidence>
<dbReference type="InterPro" id="IPR011990">
    <property type="entry name" value="TPR-like_helical_dom_sf"/>
</dbReference>
<dbReference type="PANTHER" id="PTHR46803">
    <property type="entry name" value="E3 UBIQUITIN-PROTEIN LIGASE CHIP"/>
    <property type="match status" value="1"/>
</dbReference>
<dbReference type="PROSITE" id="PS51698">
    <property type="entry name" value="U_BOX"/>
    <property type="match status" value="1"/>
</dbReference>
<feature type="repeat" description="TPR" evidence="6">
    <location>
        <begin position="5"/>
        <end position="38"/>
    </location>
</feature>
<feature type="domain" description="U-box" evidence="7">
    <location>
        <begin position="196"/>
        <end position="269"/>
    </location>
</feature>
<evidence type="ECO:0000313" key="9">
    <source>
        <dbReference type="Proteomes" id="UP001302126"/>
    </source>
</evidence>
<keyword evidence="3" id="KW-0677">Repeat</keyword>
<reference evidence="8" key="1">
    <citation type="journal article" date="2023" name="Mol. Phylogenet. Evol.">
        <title>Genome-scale phylogeny and comparative genomics of the fungal order Sordariales.</title>
        <authorList>
            <person name="Hensen N."/>
            <person name="Bonometti L."/>
            <person name="Westerberg I."/>
            <person name="Brannstrom I.O."/>
            <person name="Guillou S."/>
            <person name="Cros-Aarteil S."/>
            <person name="Calhoun S."/>
            <person name="Haridas S."/>
            <person name="Kuo A."/>
            <person name="Mondo S."/>
            <person name="Pangilinan J."/>
            <person name="Riley R."/>
            <person name="LaButti K."/>
            <person name="Andreopoulos B."/>
            <person name="Lipzen A."/>
            <person name="Chen C."/>
            <person name="Yan M."/>
            <person name="Daum C."/>
            <person name="Ng V."/>
            <person name="Clum A."/>
            <person name="Steindorff A."/>
            <person name="Ohm R.A."/>
            <person name="Martin F."/>
            <person name="Silar P."/>
            <person name="Natvig D.O."/>
            <person name="Lalanne C."/>
            <person name="Gautier V."/>
            <person name="Ament-Velasquez S.L."/>
            <person name="Kruys A."/>
            <person name="Hutchinson M.I."/>
            <person name="Powell A.J."/>
            <person name="Barry K."/>
            <person name="Miller A.N."/>
            <person name="Grigoriev I.V."/>
            <person name="Debuchy R."/>
            <person name="Gladieux P."/>
            <person name="Hiltunen Thoren M."/>
            <person name="Johannesson H."/>
        </authorList>
    </citation>
    <scope>NUCLEOTIDE SEQUENCE</scope>
    <source>
        <strain evidence="8">PSN309</strain>
    </source>
</reference>
<evidence type="ECO:0000259" key="7">
    <source>
        <dbReference type="PROSITE" id="PS51698"/>
    </source>
</evidence>
<dbReference type="PROSITE" id="PS50005">
    <property type="entry name" value="TPR"/>
    <property type="match status" value="1"/>
</dbReference>
<dbReference type="AlphaFoldDB" id="A0AAN6WY78"/>
<dbReference type="Gene3D" id="3.30.40.10">
    <property type="entry name" value="Zinc/RING finger domain, C3HC4 (zinc finger)"/>
    <property type="match status" value="1"/>
</dbReference>
<evidence type="ECO:0000256" key="4">
    <source>
        <dbReference type="ARBA" id="ARBA00022786"/>
    </source>
</evidence>
<organism evidence="8 9">
    <name type="scientific">Podospora australis</name>
    <dbReference type="NCBI Taxonomy" id="1536484"/>
    <lineage>
        <taxon>Eukaryota</taxon>
        <taxon>Fungi</taxon>
        <taxon>Dikarya</taxon>
        <taxon>Ascomycota</taxon>
        <taxon>Pezizomycotina</taxon>
        <taxon>Sordariomycetes</taxon>
        <taxon>Sordariomycetidae</taxon>
        <taxon>Sordariales</taxon>
        <taxon>Podosporaceae</taxon>
        <taxon>Podospora</taxon>
    </lineage>
</organism>
<protein>
    <submittedName>
        <fullName evidence="8">STIP1 homology and U box-containing protein 1</fullName>
    </submittedName>
</protein>